<comment type="cofactor">
    <cofactor evidence="15 16">
        <name>[4Fe-4S] cluster</name>
        <dbReference type="ChEBI" id="CHEBI:49883"/>
    </cofactor>
    <text evidence="15 16">Binds 1 [4Fe-4S] cluster. The cluster is coordinated with 3 cysteines and an exchangeable S-adenosyl-L-methionine.</text>
</comment>
<dbReference type="GO" id="GO:0106261">
    <property type="term" value="F:tRNA uridine(34) acetyltransferase activity"/>
    <property type="evidence" value="ECO:0007669"/>
    <property type="project" value="UniProtKB-EC"/>
</dbReference>
<dbReference type="SUPFAM" id="SSF55729">
    <property type="entry name" value="Acyl-CoA N-acyltransferases (Nat)"/>
    <property type="match status" value="1"/>
</dbReference>
<dbReference type="InterPro" id="IPR016181">
    <property type="entry name" value="Acyl_CoA_acyltransferase"/>
</dbReference>
<evidence type="ECO:0000256" key="9">
    <source>
        <dbReference type="ARBA" id="ARBA00022723"/>
    </source>
</evidence>
<evidence type="ECO:0000256" key="13">
    <source>
        <dbReference type="ARBA" id="ARBA00023315"/>
    </source>
</evidence>
<evidence type="ECO:0000256" key="15">
    <source>
        <dbReference type="PIRNR" id="PIRNR005669"/>
    </source>
</evidence>
<reference evidence="18" key="1">
    <citation type="submission" date="2021-05" db="EMBL/GenBank/DDBJ databases">
        <title>A free-living protist that lacks canonical eukaryotic 1 DNA replication and segregation systems.</title>
        <authorList>
            <person name="Salas-Leiva D.E."/>
            <person name="Tromer E.C."/>
            <person name="Curtis B.A."/>
            <person name="Jerlstrom-Hultqvist J."/>
            <person name="Kolisko M."/>
            <person name="Yi Z."/>
            <person name="Salas-Leiva J.S."/>
            <person name="Gallot-Lavallee L."/>
            <person name="Kops G.J.P.L."/>
            <person name="Archibald J.M."/>
            <person name="Simpson A.G.B."/>
            <person name="Roger A.J."/>
        </authorList>
    </citation>
    <scope>NUCLEOTIDE SEQUENCE</scope>
    <source>
        <strain evidence="18">BICM</strain>
    </source>
</reference>
<dbReference type="GO" id="GO:0005634">
    <property type="term" value="C:nucleus"/>
    <property type="evidence" value="ECO:0007669"/>
    <property type="project" value="TreeGrafter"/>
</dbReference>
<dbReference type="GO" id="GO:0051539">
    <property type="term" value="F:4 iron, 4 sulfur cluster binding"/>
    <property type="evidence" value="ECO:0007669"/>
    <property type="project" value="UniProtKB-KW"/>
</dbReference>
<comment type="similarity">
    <text evidence="2 15">Belongs to the ELP3 family.</text>
</comment>
<feature type="binding site" evidence="16">
    <location>
        <position position="105"/>
    </location>
    <ligand>
        <name>[4Fe-4S] cluster</name>
        <dbReference type="ChEBI" id="CHEBI:49883"/>
        <note>4Fe-4S-S-AdoMet</note>
    </ligand>
</feature>
<evidence type="ECO:0000313" key="19">
    <source>
        <dbReference type="Proteomes" id="UP000717585"/>
    </source>
</evidence>
<comment type="pathway">
    <text evidence="1">tRNA modification; 5-methoxycarbonylmethyl-2-thiouridine-tRNA biosynthesis.</text>
</comment>
<comment type="function">
    <text evidence="15">Catalytic tRNA acetyltransferase subunit of the elongator complex, which is required for multiple tRNA modifications, including mcm5U (5-methoxycarbonylmethyl uridine), mcm5s2U (5-methoxycarbonylmethyl-2-thiouridine), and ncm5U (5-carbamoylmethyl uridine). In the elongator complex, acts as a tRNA uridine(34) acetyltransferase by mediating formation of carboxymethyluridine in the wobble base at position 34 in tRNAs.</text>
</comment>
<dbReference type="PANTHER" id="PTHR11135:SF0">
    <property type="entry name" value="ELONGATOR COMPLEX PROTEIN 3"/>
    <property type="match status" value="1"/>
</dbReference>
<keyword evidence="8 15" id="KW-0819">tRNA processing</keyword>
<dbReference type="EC" id="2.3.1.-" evidence="15"/>
<dbReference type="OrthoDB" id="10265243at2759"/>
<dbReference type="PANTHER" id="PTHR11135">
    <property type="entry name" value="HISTONE ACETYLTRANSFERASE-RELATED"/>
    <property type="match status" value="1"/>
</dbReference>
<dbReference type="InterPro" id="IPR000182">
    <property type="entry name" value="GNAT_dom"/>
</dbReference>
<evidence type="ECO:0000256" key="8">
    <source>
        <dbReference type="ARBA" id="ARBA00022694"/>
    </source>
</evidence>
<evidence type="ECO:0000256" key="14">
    <source>
        <dbReference type="ARBA" id="ARBA00047372"/>
    </source>
</evidence>
<dbReference type="GO" id="GO:0000049">
    <property type="term" value="F:tRNA binding"/>
    <property type="evidence" value="ECO:0007669"/>
    <property type="project" value="UniProtKB-KW"/>
</dbReference>
<keyword evidence="6 15" id="KW-0808">Transferase</keyword>
<evidence type="ECO:0000256" key="1">
    <source>
        <dbReference type="ARBA" id="ARBA00005043"/>
    </source>
</evidence>
<dbReference type="PIRSF" id="PIRSF005669">
    <property type="entry name" value="Hist_AcTrfase_ELP3"/>
    <property type="match status" value="1"/>
</dbReference>
<protein>
    <recommendedName>
        <fullName evidence="3 15">Elongator complex protein 3</fullName>
        <ecNumber evidence="15">2.3.1.-</ecNumber>
    </recommendedName>
</protein>
<evidence type="ECO:0000313" key="18">
    <source>
        <dbReference type="EMBL" id="KAG9395641.1"/>
    </source>
</evidence>
<dbReference type="InterPro" id="IPR006638">
    <property type="entry name" value="Elp3/MiaA/NifB-like_rSAM"/>
</dbReference>
<dbReference type="InterPro" id="IPR034687">
    <property type="entry name" value="ELP3-like"/>
</dbReference>
<comment type="caution">
    <text evidence="18">The sequence shown here is derived from an EMBL/GenBank/DDBJ whole genome shotgun (WGS) entry which is preliminary data.</text>
</comment>
<evidence type="ECO:0000256" key="3">
    <source>
        <dbReference type="ARBA" id="ARBA00020266"/>
    </source>
</evidence>
<dbReference type="EMBL" id="JAHDYR010000009">
    <property type="protein sequence ID" value="KAG9395641.1"/>
    <property type="molecule type" value="Genomic_DNA"/>
</dbReference>
<keyword evidence="5 15" id="KW-0820">tRNA-binding</keyword>
<dbReference type="SFLD" id="SFLDF00344">
    <property type="entry name" value="ELP3-like"/>
    <property type="match status" value="1"/>
</dbReference>
<evidence type="ECO:0000256" key="7">
    <source>
        <dbReference type="ARBA" id="ARBA00022691"/>
    </source>
</evidence>
<feature type="domain" description="N-acetyltransferase" evidence="17">
    <location>
        <begin position="389"/>
        <end position="540"/>
    </location>
</feature>
<keyword evidence="9 15" id="KW-0479">Metal-binding</keyword>
<dbReference type="GO" id="GO:0002926">
    <property type="term" value="P:tRNA wobble base 5-methoxycarbonylmethyl-2-thiouridinylation"/>
    <property type="evidence" value="ECO:0007669"/>
    <property type="project" value="TreeGrafter"/>
</dbReference>
<sequence length="540" mass="60623">MSDTVLAVAEIVRELIALYNSSPQRLNTQRVNKLRNSIASRHKLPCTPKLAEILRALPPQYLKPIGPYLMHKPVRTASGVAVVAVMCQPHRCPHQEATGRACVYCPGGVDSDFEYSTQSYTGFEPTSMRAIRARYDPIVQARGRLEQLERLGHNTDKVEYIVMGGTFMSLPKSYRDRFVTDLHDALSGHISGTVEEAVEFSQYSKRRCVGMTIETRPDFCLPEHIEDMLQYGCTRLEVGVQTVYRDVILAINRGHSVKSVARCFEHCKLAGYKVIAHMMPNLPGVDFYRDVWAMQDLMESPAFRPDGLKLYPTLVIRGTELYQQWVDGQFVSYHPDILILLSARLLALCPPWVRVYRVQRDIPMPLVTSGVENGNLRELAVNKAKEMGLDVKEIRAREAGLAGIKQNVVADRVELVRRDYVASRGWETFLSYEDREADILVGMLRLRRLNRNGSTRPELTGLASIVRELHVYGTAVAVGDRATSSTQHEGIGTLLVEEAERVARDEHGSTKLAIIAGVGTRGYYAGLGYRLEGPYMVKDL</sequence>
<gene>
    <name evidence="18" type="ORF">J8273_2845</name>
</gene>
<dbReference type="SFLD" id="SFLDS00029">
    <property type="entry name" value="Radical_SAM"/>
    <property type="match status" value="1"/>
</dbReference>
<dbReference type="GO" id="GO:0046872">
    <property type="term" value="F:metal ion binding"/>
    <property type="evidence" value="ECO:0007669"/>
    <property type="project" value="UniProtKB-KW"/>
</dbReference>
<dbReference type="InterPro" id="IPR039661">
    <property type="entry name" value="ELP3"/>
</dbReference>
<dbReference type="SFLD" id="SFLDG01086">
    <property type="entry name" value="elongater_protein-like"/>
    <property type="match status" value="1"/>
</dbReference>
<dbReference type="GO" id="GO:0005737">
    <property type="term" value="C:cytoplasm"/>
    <property type="evidence" value="ECO:0007669"/>
    <property type="project" value="TreeGrafter"/>
</dbReference>
<dbReference type="InterPro" id="IPR058240">
    <property type="entry name" value="rSAM_sf"/>
</dbReference>
<keyword evidence="12 15" id="KW-0411">Iron-sulfur</keyword>
<organism evidence="18 19">
    <name type="scientific">Carpediemonas membranifera</name>
    <dbReference type="NCBI Taxonomy" id="201153"/>
    <lineage>
        <taxon>Eukaryota</taxon>
        <taxon>Metamonada</taxon>
        <taxon>Carpediemonas-like organisms</taxon>
        <taxon>Carpediemonas</taxon>
    </lineage>
</organism>
<dbReference type="InterPro" id="IPR007197">
    <property type="entry name" value="rSAM"/>
</dbReference>
<dbReference type="Pfam" id="PF23613">
    <property type="entry name" value="ELP3_N"/>
    <property type="match status" value="1"/>
</dbReference>
<dbReference type="Gene3D" id="3.40.630.30">
    <property type="match status" value="1"/>
</dbReference>
<proteinExistence type="inferred from homology"/>
<evidence type="ECO:0000256" key="12">
    <source>
        <dbReference type="ARBA" id="ARBA00023014"/>
    </source>
</evidence>
<evidence type="ECO:0000256" key="5">
    <source>
        <dbReference type="ARBA" id="ARBA00022555"/>
    </source>
</evidence>
<evidence type="ECO:0000259" key="17">
    <source>
        <dbReference type="PROSITE" id="PS51186"/>
    </source>
</evidence>
<dbReference type="PROSITE" id="PS51186">
    <property type="entry name" value="GNAT"/>
    <property type="match status" value="1"/>
</dbReference>
<comment type="catalytic activity">
    <reaction evidence="14">
        <text>uridine(34) in tRNA + acetyl-CoA + S-adenosyl-L-methionine + H2O = 5-(carboxymethyl)uridine(34) in tRNA + 5'-deoxyadenosine + L-methionine + CoA + 2 H(+)</text>
        <dbReference type="Rhea" id="RHEA:61020"/>
        <dbReference type="Rhea" id="RHEA-COMP:10407"/>
        <dbReference type="Rhea" id="RHEA-COMP:11727"/>
        <dbReference type="ChEBI" id="CHEBI:15377"/>
        <dbReference type="ChEBI" id="CHEBI:15378"/>
        <dbReference type="ChEBI" id="CHEBI:17319"/>
        <dbReference type="ChEBI" id="CHEBI:57287"/>
        <dbReference type="ChEBI" id="CHEBI:57288"/>
        <dbReference type="ChEBI" id="CHEBI:57844"/>
        <dbReference type="ChEBI" id="CHEBI:59789"/>
        <dbReference type="ChEBI" id="CHEBI:65315"/>
        <dbReference type="ChEBI" id="CHEBI:74882"/>
        <dbReference type="EC" id="2.3.1.311"/>
    </reaction>
    <physiologicalReaction direction="left-to-right" evidence="14">
        <dbReference type="Rhea" id="RHEA:61021"/>
    </physiologicalReaction>
</comment>
<dbReference type="Pfam" id="PF04055">
    <property type="entry name" value="Radical_SAM"/>
    <property type="match status" value="1"/>
</dbReference>
<dbReference type="UniPathway" id="UPA00988"/>
<evidence type="ECO:0000256" key="4">
    <source>
        <dbReference type="ARBA" id="ARBA00022485"/>
    </source>
</evidence>
<dbReference type="Proteomes" id="UP000717585">
    <property type="component" value="Unassembled WGS sequence"/>
</dbReference>
<keyword evidence="11 16" id="KW-0408">Iron</keyword>
<dbReference type="GO" id="GO:0033588">
    <property type="term" value="C:elongator holoenzyme complex"/>
    <property type="evidence" value="ECO:0007669"/>
    <property type="project" value="TreeGrafter"/>
</dbReference>
<name>A0A8J6AV91_9EUKA</name>
<dbReference type="CDD" id="cd01335">
    <property type="entry name" value="Radical_SAM"/>
    <property type="match status" value="1"/>
</dbReference>
<feature type="binding site" evidence="16">
    <location>
        <position position="102"/>
    </location>
    <ligand>
        <name>[4Fe-4S] cluster</name>
        <dbReference type="ChEBI" id="CHEBI:49883"/>
        <note>4Fe-4S-S-AdoMet</note>
    </ligand>
</feature>
<keyword evidence="13 15" id="KW-0012">Acyltransferase</keyword>
<dbReference type="Pfam" id="PF16199">
    <property type="entry name" value="Radical_SAM_C"/>
    <property type="match status" value="1"/>
</dbReference>
<evidence type="ECO:0000256" key="6">
    <source>
        <dbReference type="ARBA" id="ARBA00022679"/>
    </source>
</evidence>
<accession>A0A8J6AV91</accession>
<dbReference type="AlphaFoldDB" id="A0A8J6AV91"/>
<evidence type="ECO:0000256" key="11">
    <source>
        <dbReference type="ARBA" id="ARBA00023004"/>
    </source>
</evidence>
<dbReference type="NCBIfam" id="TIGR01211">
    <property type="entry name" value="ELP3"/>
    <property type="match status" value="1"/>
</dbReference>
<dbReference type="SUPFAM" id="SSF102114">
    <property type="entry name" value="Radical SAM enzymes"/>
    <property type="match status" value="1"/>
</dbReference>
<evidence type="ECO:0000256" key="2">
    <source>
        <dbReference type="ARBA" id="ARBA00005494"/>
    </source>
</evidence>
<keyword evidence="7 15" id="KW-0949">S-adenosyl-L-methionine</keyword>
<keyword evidence="4" id="KW-0004">4Fe-4S</keyword>
<feature type="binding site" evidence="16">
    <location>
        <position position="92"/>
    </location>
    <ligand>
        <name>[4Fe-4S] cluster</name>
        <dbReference type="ChEBI" id="CHEBI:49883"/>
        <note>4Fe-4S-S-AdoMet</note>
    </ligand>
</feature>
<evidence type="ECO:0000256" key="16">
    <source>
        <dbReference type="PIRSR" id="PIRSR005669-1"/>
    </source>
</evidence>
<dbReference type="SMART" id="SM00729">
    <property type="entry name" value="Elp3"/>
    <property type="match status" value="1"/>
</dbReference>
<keyword evidence="19" id="KW-1185">Reference proteome</keyword>
<dbReference type="InterPro" id="IPR056591">
    <property type="entry name" value="ELP3-like_N"/>
</dbReference>
<dbReference type="InterPro" id="IPR032432">
    <property type="entry name" value="Radical_SAM_C"/>
</dbReference>
<evidence type="ECO:0000256" key="10">
    <source>
        <dbReference type="ARBA" id="ARBA00022884"/>
    </source>
</evidence>
<keyword evidence="10" id="KW-0694">RNA-binding</keyword>